<dbReference type="RefSeq" id="WP_380843584.1">
    <property type="nucleotide sequence ID" value="NZ_JBHSFP010000017.1"/>
</dbReference>
<dbReference type="Pfam" id="PF00589">
    <property type="entry name" value="Phage_integrase"/>
    <property type="match status" value="1"/>
</dbReference>
<dbReference type="InterPro" id="IPR050090">
    <property type="entry name" value="Tyrosine_recombinase_XerCD"/>
</dbReference>
<dbReference type="InterPro" id="IPR013762">
    <property type="entry name" value="Integrase-like_cat_sf"/>
</dbReference>
<protein>
    <submittedName>
        <fullName evidence="5">Tyrosine-type recombinase/integrase</fullName>
    </submittedName>
</protein>
<keyword evidence="1" id="KW-0229">DNA integration</keyword>
<dbReference type="Proteomes" id="UP001596004">
    <property type="component" value="Unassembled WGS sequence"/>
</dbReference>
<evidence type="ECO:0000313" key="6">
    <source>
        <dbReference type="Proteomes" id="UP001596004"/>
    </source>
</evidence>
<accession>A0ABV9CKQ4</accession>
<dbReference type="EMBL" id="JBHSFP010000017">
    <property type="protein sequence ID" value="MFC4533795.1"/>
    <property type="molecule type" value="Genomic_DNA"/>
</dbReference>
<dbReference type="PANTHER" id="PTHR30349">
    <property type="entry name" value="PHAGE INTEGRASE-RELATED"/>
    <property type="match status" value="1"/>
</dbReference>
<dbReference type="Pfam" id="PF14659">
    <property type="entry name" value="Phage_int_SAM_3"/>
    <property type="match status" value="1"/>
</dbReference>
<dbReference type="InterPro" id="IPR004107">
    <property type="entry name" value="Integrase_SAM-like_N"/>
</dbReference>
<dbReference type="SUPFAM" id="SSF56349">
    <property type="entry name" value="DNA breaking-rejoining enzymes"/>
    <property type="match status" value="1"/>
</dbReference>
<gene>
    <name evidence="5" type="ORF">ACFO60_23780</name>
</gene>
<proteinExistence type="predicted"/>
<dbReference type="InterPro" id="IPR002104">
    <property type="entry name" value="Integrase_catalytic"/>
</dbReference>
<dbReference type="InterPro" id="IPR011010">
    <property type="entry name" value="DNA_brk_join_enz"/>
</dbReference>
<dbReference type="InterPro" id="IPR010998">
    <property type="entry name" value="Integrase_recombinase_N"/>
</dbReference>
<sequence>MGKRANGEGTITKRSDGSWQAATYVTTTAGRRVRKFVYGKTREIVRKKLVALQRSTDQGIPVADKVWKLGEYLTYWLEQVVRPQRRIKTYVGYEGVTRLYIVPGLGSKRVDKLSAQDIRVFLSECRAICLCCKYERDCKSCRSSVPSECCKDTLSPRMVQLIHAVLRNALQNAVREEIIPRNVAQLVTVQAPQYEVGKGLSRSQVRDLLATVQKDRFQAVYALALLGLRKGEILALPWSAVDLKAGVLRVEQTLQRVAGELRINVPKTKRSKRVVPLPEFCVTALERRREIQAEERAEAGSEWEETGLIFTTSSGKPVDPRNLLRQFYTVRERAGLDGYRFHDIRHTAVSLLLDLGVPPHVVREIVGHSAIEVTMDVYAHASLEEKTKALKRLGKEIA</sequence>
<dbReference type="Gene3D" id="1.10.443.10">
    <property type="entry name" value="Intergrase catalytic core"/>
    <property type="match status" value="1"/>
</dbReference>
<keyword evidence="3" id="KW-0233">DNA recombination</keyword>
<evidence type="ECO:0000313" key="5">
    <source>
        <dbReference type="EMBL" id="MFC4533795.1"/>
    </source>
</evidence>
<evidence type="ECO:0000256" key="3">
    <source>
        <dbReference type="ARBA" id="ARBA00023172"/>
    </source>
</evidence>
<dbReference type="PROSITE" id="PS51898">
    <property type="entry name" value="TYR_RECOMBINASE"/>
    <property type="match status" value="1"/>
</dbReference>
<keyword evidence="2" id="KW-0238">DNA-binding</keyword>
<dbReference type="PANTHER" id="PTHR30349:SF91">
    <property type="entry name" value="INTA PROTEIN"/>
    <property type="match status" value="1"/>
</dbReference>
<feature type="domain" description="Tyr recombinase" evidence="4">
    <location>
        <begin position="195"/>
        <end position="391"/>
    </location>
</feature>
<keyword evidence="6" id="KW-1185">Reference proteome</keyword>
<organism evidence="5 6">
    <name type="scientific">Sphaerisporangium dianthi</name>
    <dbReference type="NCBI Taxonomy" id="1436120"/>
    <lineage>
        <taxon>Bacteria</taxon>
        <taxon>Bacillati</taxon>
        <taxon>Actinomycetota</taxon>
        <taxon>Actinomycetes</taxon>
        <taxon>Streptosporangiales</taxon>
        <taxon>Streptosporangiaceae</taxon>
        <taxon>Sphaerisporangium</taxon>
    </lineage>
</organism>
<name>A0ABV9CKQ4_9ACTN</name>
<evidence type="ECO:0000256" key="1">
    <source>
        <dbReference type="ARBA" id="ARBA00022908"/>
    </source>
</evidence>
<evidence type="ECO:0000256" key="2">
    <source>
        <dbReference type="ARBA" id="ARBA00023125"/>
    </source>
</evidence>
<dbReference type="CDD" id="cd01189">
    <property type="entry name" value="INT_ICEBs1_C_like"/>
    <property type="match status" value="1"/>
</dbReference>
<comment type="caution">
    <text evidence="5">The sequence shown here is derived from an EMBL/GenBank/DDBJ whole genome shotgun (WGS) entry which is preliminary data.</text>
</comment>
<evidence type="ECO:0000259" key="4">
    <source>
        <dbReference type="PROSITE" id="PS51898"/>
    </source>
</evidence>
<reference evidence="6" key="1">
    <citation type="journal article" date="2019" name="Int. J. Syst. Evol. Microbiol.">
        <title>The Global Catalogue of Microorganisms (GCM) 10K type strain sequencing project: providing services to taxonomists for standard genome sequencing and annotation.</title>
        <authorList>
            <consortium name="The Broad Institute Genomics Platform"/>
            <consortium name="The Broad Institute Genome Sequencing Center for Infectious Disease"/>
            <person name="Wu L."/>
            <person name="Ma J."/>
        </authorList>
    </citation>
    <scope>NUCLEOTIDE SEQUENCE [LARGE SCALE GENOMIC DNA]</scope>
    <source>
        <strain evidence="6">CGMCC 4.7132</strain>
    </source>
</reference>
<dbReference type="Gene3D" id="1.10.150.130">
    <property type="match status" value="1"/>
</dbReference>